<dbReference type="PANTHER" id="PTHR42933:SF4">
    <property type="entry name" value="TYPE I RESTRICTION ENZYME ECOKI METHYLASE SUBUNIT"/>
    <property type="match status" value="1"/>
</dbReference>
<dbReference type="InterPro" id="IPR029063">
    <property type="entry name" value="SAM-dependent_MTases_sf"/>
</dbReference>
<evidence type="ECO:0000313" key="10">
    <source>
        <dbReference type="EMBL" id="GAL93882.1"/>
    </source>
</evidence>
<evidence type="ECO:0000256" key="2">
    <source>
        <dbReference type="ARBA" id="ARBA00011900"/>
    </source>
</evidence>
<dbReference type="InterPro" id="IPR002052">
    <property type="entry name" value="DNA_methylase_N6_adenine_CS"/>
</dbReference>
<dbReference type="InterPro" id="IPR051537">
    <property type="entry name" value="DNA_Adenine_Mtase"/>
</dbReference>
<dbReference type="GO" id="GO:0032259">
    <property type="term" value="P:methylation"/>
    <property type="evidence" value="ECO:0007669"/>
    <property type="project" value="UniProtKB-KW"/>
</dbReference>
<dbReference type="Proteomes" id="UP000030321">
    <property type="component" value="Unassembled WGS sequence"/>
</dbReference>
<dbReference type="InterPro" id="IPR022749">
    <property type="entry name" value="D12N6_MeTrfase_N"/>
</dbReference>
<keyword evidence="4 10" id="KW-0808">Transferase</keyword>
<dbReference type="InterPro" id="IPR003356">
    <property type="entry name" value="DNA_methylase_A-5"/>
</dbReference>
<dbReference type="GO" id="GO:0009307">
    <property type="term" value="P:DNA restriction-modification system"/>
    <property type="evidence" value="ECO:0007669"/>
    <property type="project" value="UniProtKB-KW"/>
</dbReference>
<dbReference type="REBASE" id="110264">
    <property type="entry name" value="M.Mae44ORF3634P"/>
</dbReference>
<evidence type="ECO:0000256" key="7">
    <source>
        <dbReference type="ARBA" id="ARBA00047942"/>
    </source>
</evidence>
<feature type="domain" description="DNA methylase adenine-specific" evidence="8">
    <location>
        <begin position="151"/>
        <end position="449"/>
    </location>
</feature>
<dbReference type="AlphaFoldDB" id="A0A0A1VVQ0"/>
<accession>A0A0A1VVQ0</accession>
<reference evidence="11" key="1">
    <citation type="journal article" date="2015" name="Genome">
        <title>Whole Genome Sequence of the Non-Microcystin-Producing Microcystis aeruginosa Strain NIES-44.</title>
        <authorList>
            <person name="Okano K."/>
            <person name="Miyata N."/>
            <person name="Ozaki Y."/>
        </authorList>
    </citation>
    <scope>NUCLEOTIDE SEQUENCE [LARGE SCALE GENOMIC DNA]</scope>
    <source>
        <strain evidence="11">NIES-44</strain>
    </source>
</reference>
<dbReference type="Gene3D" id="3.40.50.150">
    <property type="entry name" value="Vaccinia Virus protein VP39"/>
    <property type="match status" value="1"/>
</dbReference>
<organism evidence="10 11">
    <name type="scientific">Microcystis aeruginosa NIES-44</name>
    <dbReference type="NCBI Taxonomy" id="449439"/>
    <lineage>
        <taxon>Bacteria</taxon>
        <taxon>Bacillati</taxon>
        <taxon>Cyanobacteriota</taxon>
        <taxon>Cyanophyceae</taxon>
        <taxon>Oscillatoriophycideae</taxon>
        <taxon>Chroococcales</taxon>
        <taxon>Microcystaceae</taxon>
        <taxon>Microcystis</taxon>
    </lineage>
</organism>
<keyword evidence="3 10" id="KW-0489">Methyltransferase</keyword>
<dbReference type="Pfam" id="PF02384">
    <property type="entry name" value="N6_Mtase"/>
    <property type="match status" value="1"/>
</dbReference>
<dbReference type="PRINTS" id="PR00507">
    <property type="entry name" value="N12N6MTFRASE"/>
</dbReference>
<comment type="similarity">
    <text evidence="1">Belongs to the N(4)/N(6)-methyltransferase family.</text>
</comment>
<dbReference type="GO" id="GO:0009007">
    <property type="term" value="F:site-specific DNA-methyltransferase (adenine-specific) activity"/>
    <property type="evidence" value="ECO:0007669"/>
    <property type="project" value="UniProtKB-EC"/>
</dbReference>
<comment type="caution">
    <text evidence="10">The sequence shown here is derived from an EMBL/GenBank/DDBJ whole genome shotgun (WGS) entry which is preliminary data.</text>
</comment>
<evidence type="ECO:0000259" key="9">
    <source>
        <dbReference type="Pfam" id="PF12161"/>
    </source>
</evidence>
<dbReference type="SUPFAM" id="SSF53335">
    <property type="entry name" value="S-adenosyl-L-methionine-dependent methyltransferases"/>
    <property type="match status" value="1"/>
</dbReference>
<name>A0A0A1VVQ0_MICAE</name>
<dbReference type="Pfam" id="PF12161">
    <property type="entry name" value="HsdM_N"/>
    <property type="match status" value="1"/>
</dbReference>
<gene>
    <name evidence="10" type="ORF">N44_03634</name>
</gene>
<dbReference type="GO" id="GO:0008170">
    <property type="term" value="F:N-methyltransferase activity"/>
    <property type="evidence" value="ECO:0007669"/>
    <property type="project" value="InterPro"/>
</dbReference>
<proteinExistence type="inferred from homology"/>
<dbReference type="GO" id="GO:0003677">
    <property type="term" value="F:DNA binding"/>
    <property type="evidence" value="ECO:0007669"/>
    <property type="project" value="InterPro"/>
</dbReference>
<dbReference type="Gene3D" id="1.20.1260.30">
    <property type="match status" value="1"/>
</dbReference>
<evidence type="ECO:0000256" key="1">
    <source>
        <dbReference type="ARBA" id="ARBA00006594"/>
    </source>
</evidence>
<evidence type="ECO:0000256" key="5">
    <source>
        <dbReference type="ARBA" id="ARBA00022691"/>
    </source>
</evidence>
<protein>
    <recommendedName>
        <fullName evidence="2">site-specific DNA-methyltransferase (adenine-specific)</fullName>
        <ecNumber evidence="2">2.1.1.72</ecNumber>
    </recommendedName>
</protein>
<dbReference type="EMBL" id="BBPA01000049">
    <property type="protein sequence ID" value="GAL93882.1"/>
    <property type="molecule type" value="Genomic_DNA"/>
</dbReference>
<comment type="catalytic activity">
    <reaction evidence="7">
        <text>a 2'-deoxyadenosine in DNA + S-adenosyl-L-methionine = an N(6)-methyl-2'-deoxyadenosine in DNA + S-adenosyl-L-homocysteine + H(+)</text>
        <dbReference type="Rhea" id="RHEA:15197"/>
        <dbReference type="Rhea" id="RHEA-COMP:12418"/>
        <dbReference type="Rhea" id="RHEA-COMP:12419"/>
        <dbReference type="ChEBI" id="CHEBI:15378"/>
        <dbReference type="ChEBI" id="CHEBI:57856"/>
        <dbReference type="ChEBI" id="CHEBI:59789"/>
        <dbReference type="ChEBI" id="CHEBI:90615"/>
        <dbReference type="ChEBI" id="CHEBI:90616"/>
        <dbReference type="EC" id="2.1.1.72"/>
    </reaction>
</comment>
<dbReference type="PROSITE" id="PS00092">
    <property type="entry name" value="N6_MTASE"/>
    <property type="match status" value="1"/>
</dbReference>
<evidence type="ECO:0000259" key="8">
    <source>
        <dbReference type="Pfam" id="PF02384"/>
    </source>
</evidence>
<dbReference type="InterPro" id="IPR038333">
    <property type="entry name" value="T1MK-like_N_sf"/>
</dbReference>
<feature type="domain" description="N6 adenine-specific DNA methyltransferase N-terminal" evidence="9">
    <location>
        <begin position="4"/>
        <end position="112"/>
    </location>
</feature>
<dbReference type="PANTHER" id="PTHR42933">
    <property type="entry name" value="SLR6095 PROTEIN"/>
    <property type="match status" value="1"/>
</dbReference>
<evidence type="ECO:0000256" key="6">
    <source>
        <dbReference type="ARBA" id="ARBA00022747"/>
    </source>
</evidence>
<keyword evidence="6" id="KW-0680">Restriction system</keyword>
<evidence type="ECO:0000256" key="4">
    <source>
        <dbReference type="ARBA" id="ARBA00022679"/>
    </source>
</evidence>
<evidence type="ECO:0000256" key="3">
    <source>
        <dbReference type="ARBA" id="ARBA00022603"/>
    </source>
</evidence>
<dbReference type="RefSeq" id="WP_045359786.1">
    <property type="nucleotide sequence ID" value="NZ_BBPA01000049.1"/>
</dbReference>
<dbReference type="EC" id="2.1.1.72" evidence="2"/>
<keyword evidence="5" id="KW-0949">S-adenosyl-L-methionine</keyword>
<sequence length="488" mass="55305">MFEQTFKNIDDILRKEAGCATELDYAEQISWILFLKYLDDRSVDRQNRALLTGEDYDPLLDEPYRWSNWAYPKDGRGELLKTAKVGDDLIEFVNSELFPYFQGFKQYAELGTFGAKIGEIFAGVRNKFQSGYNLREVLESIDRLQFRTQQQKHELSDLYETRIKNMGNAGRNGGEYYTPRPLIRAMIQVIKPQLGETIYDGACGSAGFLCEAYEYLRHSKADLSTKELETLQTRTFFGKEKKALAYIIGVMNMILHGIEAPNIIQTNTLAEDIQAIQEKNRYDIVLANPPFGGNERKEIRGNFTINTGETAFLFLQHFIKSLKTGGRGAIVIKNTFLSNADNASRELRRELTSSCNLHTVLDCPAKTFLGAGVKTVVLFFTKGSPTQKIWFYQLEPGRSLGKTNALNDDDLKEFIEFQSTFKLSERSWFLDLEEVDPGSFDLSVKNPNAPEGDPLREPEEILAEIAELDRESGSILEAISDLLESSPS</sequence>
<evidence type="ECO:0000313" key="11">
    <source>
        <dbReference type="Proteomes" id="UP000030321"/>
    </source>
</evidence>